<keyword evidence="2" id="KW-0548">Nucleotidyltransferase</keyword>
<dbReference type="PROSITE" id="PS50878">
    <property type="entry name" value="RT_POL"/>
    <property type="match status" value="1"/>
</dbReference>
<dbReference type="Pfam" id="PF08388">
    <property type="entry name" value="GIIM"/>
    <property type="match status" value="1"/>
</dbReference>
<dbReference type="InterPro" id="IPR000477">
    <property type="entry name" value="RT_dom"/>
</dbReference>
<evidence type="ECO:0000313" key="2">
    <source>
        <dbReference type="EMBL" id="GEA30211.1"/>
    </source>
</evidence>
<dbReference type="InterPro" id="IPR043502">
    <property type="entry name" value="DNA/RNA_pol_sf"/>
</dbReference>
<dbReference type="PANTHER" id="PTHR34047:SF8">
    <property type="entry name" value="PROTEIN YKFC"/>
    <property type="match status" value="1"/>
</dbReference>
<dbReference type="Pfam" id="PF00078">
    <property type="entry name" value="RVT_1"/>
    <property type="match status" value="1"/>
</dbReference>
<name>A0AAV3VXR6_9CLOT</name>
<keyword evidence="2" id="KW-0695">RNA-directed DNA polymerase</keyword>
<dbReference type="InterPro" id="IPR013597">
    <property type="entry name" value="Mat_intron_G2"/>
</dbReference>
<dbReference type="PANTHER" id="PTHR34047">
    <property type="entry name" value="NUCLEAR INTRON MATURASE 1, MITOCHONDRIAL-RELATED"/>
    <property type="match status" value="1"/>
</dbReference>
<keyword evidence="2" id="KW-0808">Transferase</keyword>
<dbReference type="NCBIfam" id="TIGR04416">
    <property type="entry name" value="group_II_RT_mat"/>
    <property type="match status" value="1"/>
</dbReference>
<dbReference type="RefSeq" id="WP_039773913.1">
    <property type="nucleotide sequence ID" value="NZ_BJLA01000002.1"/>
</dbReference>
<dbReference type="Proteomes" id="UP000325212">
    <property type="component" value="Unassembled WGS sequence"/>
</dbReference>
<protein>
    <submittedName>
        <fullName evidence="2">Group II intron reverse transcriptase/maturase</fullName>
    </submittedName>
</protein>
<dbReference type="EMBL" id="BJLA01000002">
    <property type="protein sequence ID" value="GEA30211.1"/>
    <property type="molecule type" value="Genomic_DNA"/>
</dbReference>
<organism evidence="2 3">
    <name type="scientific">Clostridium diolis</name>
    <dbReference type="NCBI Taxonomy" id="223919"/>
    <lineage>
        <taxon>Bacteria</taxon>
        <taxon>Bacillati</taxon>
        <taxon>Bacillota</taxon>
        <taxon>Clostridia</taxon>
        <taxon>Eubacteriales</taxon>
        <taxon>Clostridiaceae</taxon>
        <taxon>Clostridium</taxon>
    </lineage>
</organism>
<keyword evidence="3" id="KW-1185">Reference proteome</keyword>
<feature type="domain" description="Reverse transcriptase" evidence="1">
    <location>
        <begin position="101"/>
        <end position="341"/>
    </location>
</feature>
<dbReference type="CDD" id="cd01651">
    <property type="entry name" value="RT_G2_intron"/>
    <property type="match status" value="1"/>
</dbReference>
<accession>A0AAV3VXR6</accession>
<dbReference type="InterPro" id="IPR025960">
    <property type="entry name" value="RVT_N"/>
</dbReference>
<dbReference type="AlphaFoldDB" id="A0AAV3VXR6"/>
<sequence>MNFSNSTTVKTERLKDTKSLEFQWETIDWKQVELDVNRLQTRIAKATKNGDNNKAKRLQYLLTHSFSAKAYAVRKVTTNKGKNTSGVDKKLWSTSASKMKAVLSLTDKNYKAKPLKRVYIEKKGKKQKRPLGIPTMYDRAMQTLYALALEPIAETKGDSISFGFRRGRSAKDACEQIFCVLARKCSPTWILEGDIKGCFDNINHEWLQNNIPMDKIIMKQFLKSGYIYEEKLFPTETGSPQGGAISSIYANMTLDGLEKVIQDKYHRNSKGKIENHYRAKTKVNLIRYADDFVITANSKEIAEELKTTVSQFLQSRGLALSEEKTAITHIDKGFDFLGWTFKKYSGKLIVKPSKNSIKNIIRKCSTIILKEGKASTQSDLIRRLNQVVRGWTNYHKHVVASKAFSNINNTLYQLLQQWAKHRHPNKNKWWKLNKYWQEKGWKRWLFKTDEYSLINLRRIKIVRHPKQVTKTPFLDKDYFDKRKIKLHIFVAA</sequence>
<dbReference type="GO" id="GO:0003964">
    <property type="term" value="F:RNA-directed DNA polymerase activity"/>
    <property type="evidence" value="ECO:0007669"/>
    <property type="project" value="UniProtKB-KW"/>
</dbReference>
<dbReference type="InterPro" id="IPR051083">
    <property type="entry name" value="GrpII_Intron_Splice-Mob/Def"/>
</dbReference>
<evidence type="ECO:0000259" key="1">
    <source>
        <dbReference type="PROSITE" id="PS50878"/>
    </source>
</evidence>
<proteinExistence type="predicted"/>
<dbReference type="Pfam" id="PF13655">
    <property type="entry name" value="RVT_N"/>
    <property type="match status" value="1"/>
</dbReference>
<evidence type="ECO:0000313" key="3">
    <source>
        <dbReference type="Proteomes" id="UP000325212"/>
    </source>
</evidence>
<dbReference type="InterPro" id="IPR030931">
    <property type="entry name" value="Group_II_RT_mat"/>
</dbReference>
<reference evidence="2 3" key="1">
    <citation type="submission" date="2019-06" db="EMBL/GenBank/DDBJ databases">
        <title>Draft genome sequence of Clostridium diolis DSM 15410.</title>
        <authorList>
            <person name="Kobayashi H."/>
            <person name="Tanizawa Y."/>
            <person name="Tohno M."/>
        </authorList>
    </citation>
    <scope>NUCLEOTIDE SEQUENCE [LARGE SCALE GENOMIC DNA]</scope>
    <source>
        <strain evidence="2 3">DSM 15410</strain>
    </source>
</reference>
<dbReference type="SUPFAM" id="SSF56672">
    <property type="entry name" value="DNA/RNA polymerases"/>
    <property type="match status" value="1"/>
</dbReference>
<comment type="caution">
    <text evidence="2">The sequence shown here is derived from an EMBL/GenBank/DDBJ whole genome shotgun (WGS) entry which is preliminary data.</text>
</comment>
<gene>
    <name evidence="2" type="primary">ltrA</name>
    <name evidence="2" type="ORF">CDIOL_11340</name>
</gene>